<organism evidence="1 2">
    <name type="scientific">Ficus carica</name>
    <name type="common">Common fig</name>
    <dbReference type="NCBI Taxonomy" id="3494"/>
    <lineage>
        <taxon>Eukaryota</taxon>
        <taxon>Viridiplantae</taxon>
        <taxon>Streptophyta</taxon>
        <taxon>Embryophyta</taxon>
        <taxon>Tracheophyta</taxon>
        <taxon>Spermatophyta</taxon>
        <taxon>Magnoliopsida</taxon>
        <taxon>eudicotyledons</taxon>
        <taxon>Gunneridae</taxon>
        <taxon>Pentapetalae</taxon>
        <taxon>rosids</taxon>
        <taxon>fabids</taxon>
        <taxon>Rosales</taxon>
        <taxon>Moraceae</taxon>
        <taxon>Ficeae</taxon>
        <taxon>Ficus</taxon>
    </lineage>
</organism>
<reference evidence="1" key="1">
    <citation type="submission" date="2023-07" db="EMBL/GenBank/DDBJ databases">
        <title>draft genome sequence of fig (Ficus carica).</title>
        <authorList>
            <person name="Takahashi T."/>
            <person name="Nishimura K."/>
        </authorList>
    </citation>
    <scope>NUCLEOTIDE SEQUENCE</scope>
</reference>
<evidence type="ECO:0000313" key="2">
    <source>
        <dbReference type="Proteomes" id="UP001187192"/>
    </source>
</evidence>
<dbReference type="EMBL" id="BTGU01000002">
    <property type="protein sequence ID" value="GMN27926.1"/>
    <property type="molecule type" value="Genomic_DNA"/>
</dbReference>
<name>A0AA88CS09_FICCA</name>
<evidence type="ECO:0000313" key="1">
    <source>
        <dbReference type="EMBL" id="GMN27926.1"/>
    </source>
</evidence>
<gene>
    <name evidence="1" type="ORF">TIFTF001_001854</name>
</gene>
<keyword evidence="2" id="KW-1185">Reference proteome</keyword>
<dbReference type="Proteomes" id="UP001187192">
    <property type="component" value="Unassembled WGS sequence"/>
</dbReference>
<comment type="caution">
    <text evidence="1">The sequence shown here is derived from an EMBL/GenBank/DDBJ whole genome shotgun (WGS) entry which is preliminary data.</text>
</comment>
<protein>
    <submittedName>
        <fullName evidence="1">Uncharacterized protein</fullName>
    </submittedName>
</protein>
<sequence>MLFGSGLELGKIETGLGGEWDGGARVGVEIDTKVKVGTRLSKGQGRAGNGIRAKLTLRSRLGLELVGTMVDAELCKVENLDQG</sequence>
<dbReference type="AlphaFoldDB" id="A0AA88CS09"/>
<proteinExistence type="predicted"/>
<accession>A0AA88CS09</accession>